<dbReference type="STRING" id="578462.A0A0L0S3G1"/>
<dbReference type="SUPFAM" id="SSF56784">
    <property type="entry name" value="HAD-like"/>
    <property type="match status" value="1"/>
</dbReference>
<feature type="region of interest" description="Disordered" evidence="1">
    <location>
        <begin position="1"/>
        <end position="61"/>
    </location>
</feature>
<organism evidence="2 3">
    <name type="scientific">Allomyces macrogynus (strain ATCC 38327)</name>
    <name type="common">Allomyces javanicus var. macrogynus</name>
    <dbReference type="NCBI Taxonomy" id="578462"/>
    <lineage>
        <taxon>Eukaryota</taxon>
        <taxon>Fungi</taxon>
        <taxon>Fungi incertae sedis</taxon>
        <taxon>Blastocladiomycota</taxon>
        <taxon>Blastocladiomycetes</taxon>
        <taxon>Blastocladiales</taxon>
        <taxon>Blastocladiaceae</taxon>
        <taxon>Allomyces</taxon>
    </lineage>
</organism>
<dbReference type="NCBIfam" id="TIGR01662">
    <property type="entry name" value="HAD-SF-IIIA"/>
    <property type="match status" value="1"/>
</dbReference>
<reference evidence="3" key="2">
    <citation type="submission" date="2009-11" db="EMBL/GenBank/DDBJ databases">
        <title>The Genome Sequence of Allomyces macrogynus strain ATCC 38327.</title>
        <authorList>
            <consortium name="The Broad Institute Genome Sequencing Platform"/>
            <person name="Russ C."/>
            <person name="Cuomo C."/>
            <person name="Shea T."/>
            <person name="Young S.K."/>
            <person name="Zeng Q."/>
            <person name="Koehrsen M."/>
            <person name="Haas B."/>
            <person name="Borodovsky M."/>
            <person name="Guigo R."/>
            <person name="Alvarado L."/>
            <person name="Berlin A."/>
            <person name="Borenstein D."/>
            <person name="Chen Z."/>
            <person name="Engels R."/>
            <person name="Freedman E."/>
            <person name="Gellesch M."/>
            <person name="Goldberg J."/>
            <person name="Griggs A."/>
            <person name="Gujja S."/>
            <person name="Heiman D."/>
            <person name="Hepburn T."/>
            <person name="Howarth C."/>
            <person name="Jen D."/>
            <person name="Larson L."/>
            <person name="Lewis B."/>
            <person name="Mehta T."/>
            <person name="Park D."/>
            <person name="Pearson M."/>
            <person name="Roberts A."/>
            <person name="Saif S."/>
            <person name="Shenoy N."/>
            <person name="Sisk P."/>
            <person name="Stolte C."/>
            <person name="Sykes S."/>
            <person name="Walk T."/>
            <person name="White J."/>
            <person name="Yandava C."/>
            <person name="Burger G."/>
            <person name="Gray M.W."/>
            <person name="Holland P.W.H."/>
            <person name="King N."/>
            <person name="Lang F.B.F."/>
            <person name="Roger A.J."/>
            <person name="Ruiz-Trillo I."/>
            <person name="Lander E."/>
            <person name="Nusbaum C."/>
        </authorList>
    </citation>
    <scope>NUCLEOTIDE SEQUENCE [LARGE SCALE GENOMIC DNA]</scope>
    <source>
        <strain evidence="3">ATCC 38327</strain>
    </source>
</reference>
<evidence type="ECO:0000313" key="2">
    <source>
        <dbReference type="EMBL" id="KNE57072.1"/>
    </source>
</evidence>
<protein>
    <submittedName>
        <fullName evidence="2">Polynucleotide kinase 3'-phosphatase</fullName>
    </submittedName>
</protein>
<proteinExistence type="predicted"/>
<dbReference type="AlphaFoldDB" id="A0A0L0S3G1"/>
<dbReference type="Proteomes" id="UP000054350">
    <property type="component" value="Unassembled WGS sequence"/>
</dbReference>
<accession>A0A0L0S3G1</accession>
<dbReference type="GO" id="GO:0006281">
    <property type="term" value="P:DNA repair"/>
    <property type="evidence" value="ECO:0007669"/>
    <property type="project" value="TreeGrafter"/>
</dbReference>
<dbReference type="eggNOG" id="KOG2134">
    <property type="taxonomic scope" value="Eukaryota"/>
</dbReference>
<dbReference type="GO" id="GO:0046403">
    <property type="term" value="F:polynucleotide 3'-phosphatase activity"/>
    <property type="evidence" value="ECO:0007669"/>
    <property type="project" value="TreeGrafter"/>
</dbReference>
<dbReference type="SUPFAM" id="SSF52540">
    <property type="entry name" value="P-loop containing nucleoside triphosphate hydrolases"/>
    <property type="match status" value="1"/>
</dbReference>
<evidence type="ECO:0000256" key="1">
    <source>
        <dbReference type="SAM" id="MobiDB-lite"/>
    </source>
</evidence>
<dbReference type="InterPro" id="IPR027417">
    <property type="entry name" value="P-loop_NTPase"/>
</dbReference>
<reference evidence="2 3" key="1">
    <citation type="submission" date="2009-11" db="EMBL/GenBank/DDBJ databases">
        <title>Annotation of Allomyces macrogynus ATCC 38327.</title>
        <authorList>
            <consortium name="The Broad Institute Genome Sequencing Platform"/>
            <person name="Russ C."/>
            <person name="Cuomo C."/>
            <person name="Burger G."/>
            <person name="Gray M.W."/>
            <person name="Holland P.W.H."/>
            <person name="King N."/>
            <person name="Lang F.B.F."/>
            <person name="Roger A.J."/>
            <person name="Ruiz-Trillo I."/>
            <person name="Young S.K."/>
            <person name="Zeng Q."/>
            <person name="Gargeya S."/>
            <person name="Fitzgerald M."/>
            <person name="Haas B."/>
            <person name="Abouelleil A."/>
            <person name="Alvarado L."/>
            <person name="Arachchi H.M."/>
            <person name="Berlin A."/>
            <person name="Chapman S.B."/>
            <person name="Gearin G."/>
            <person name="Goldberg J."/>
            <person name="Griggs A."/>
            <person name="Gujja S."/>
            <person name="Hansen M."/>
            <person name="Heiman D."/>
            <person name="Howarth C."/>
            <person name="Larimer J."/>
            <person name="Lui A."/>
            <person name="MacDonald P.J.P."/>
            <person name="McCowen C."/>
            <person name="Montmayeur A."/>
            <person name="Murphy C."/>
            <person name="Neiman D."/>
            <person name="Pearson M."/>
            <person name="Priest M."/>
            <person name="Roberts A."/>
            <person name="Saif S."/>
            <person name="Shea T."/>
            <person name="Sisk P."/>
            <person name="Stolte C."/>
            <person name="Sykes S."/>
            <person name="Wortman J."/>
            <person name="Nusbaum C."/>
            <person name="Birren B."/>
        </authorList>
    </citation>
    <scope>NUCLEOTIDE SEQUENCE [LARGE SCALE GENOMIC DNA]</scope>
    <source>
        <strain evidence="2 3">ATCC 38327</strain>
    </source>
</reference>
<dbReference type="OrthoDB" id="19045at2759"/>
<dbReference type="InterPro" id="IPR036412">
    <property type="entry name" value="HAD-like_sf"/>
</dbReference>
<dbReference type="CDD" id="cd01625">
    <property type="entry name" value="HAD_PNP"/>
    <property type="match status" value="1"/>
</dbReference>
<keyword evidence="2" id="KW-0418">Kinase</keyword>
<dbReference type="InterPro" id="IPR006549">
    <property type="entry name" value="HAD-SF_hydro_IIIA"/>
</dbReference>
<dbReference type="Gene3D" id="3.40.50.300">
    <property type="entry name" value="P-loop containing nucleotide triphosphate hydrolases"/>
    <property type="match status" value="1"/>
</dbReference>
<feature type="compositionally biased region" description="Low complexity" evidence="1">
    <location>
        <begin position="26"/>
        <end position="52"/>
    </location>
</feature>
<dbReference type="Gene3D" id="3.40.50.1000">
    <property type="entry name" value="HAD superfamily/HAD-like"/>
    <property type="match status" value="1"/>
</dbReference>
<dbReference type="GO" id="GO:0003690">
    <property type="term" value="F:double-stranded DNA binding"/>
    <property type="evidence" value="ECO:0007669"/>
    <property type="project" value="TreeGrafter"/>
</dbReference>
<keyword evidence="3" id="KW-1185">Reference proteome</keyword>
<dbReference type="NCBIfam" id="TIGR01664">
    <property type="entry name" value="DNA-3'-Pase"/>
    <property type="match status" value="1"/>
</dbReference>
<name>A0A0L0S3G1_ALLM3</name>
<dbReference type="FunFam" id="3.40.50.1000:FF:000078">
    <property type="entry name" value="Bifunctional polynucleotide phosphatase/kinase"/>
    <property type="match status" value="1"/>
</dbReference>
<dbReference type="InterPro" id="IPR023214">
    <property type="entry name" value="HAD_sf"/>
</dbReference>
<dbReference type="Pfam" id="PF13671">
    <property type="entry name" value="AAA_33"/>
    <property type="match status" value="1"/>
</dbReference>
<dbReference type="InterPro" id="IPR013954">
    <property type="entry name" value="PNK3P"/>
</dbReference>
<gene>
    <name evidence="2" type="ORF">AMAG_02827</name>
</gene>
<dbReference type="PANTHER" id="PTHR12083">
    <property type="entry name" value="BIFUNCTIONAL POLYNUCLEOTIDE PHOSPHATASE/KINASE"/>
    <property type="match status" value="1"/>
</dbReference>
<evidence type="ECO:0000313" key="3">
    <source>
        <dbReference type="Proteomes" id="UP000054350"/>
    </source>
</evidence>
<dbReference type="FunFam" id="3.40.50.300:FF:000737">
    <property type="entry name" value="Bifunctional polynucleotide phosphatase/kinase"/>
    <property type="match status" value="1"/>
</dbReference>
<dbReference type="GO" id="GO:0046404">
    <property type="term" value="F:ATP-dependent polydeoxyribonucleotide 5'-hydroxyl-kinase activity"/>
    <property type="evidence" value="ECO:0007669"/>
    <property type="project" value="TreeGrafter"/>
</dbReference>
<dbReference type="EMBL" id="GG745331">
    <property type="protein sequence ID" value="KNE57072.1"/>
    <property type="molecule type" value="Genomic_DNA"/>
</dbReference>
<dbReference type="PANTHER" id="PTHR12083:SF9">
    <property type="entry name" value="BIFUNCTIONAL POLYNUCLEOTIDE PHOSPHATASE_KINASE"/>
    <property type="match status" value="1"/>
</dbReference>
<dbReference type="InterPro" id="IPR006551">
    <property type="entry name" value="Polynucleotide_phosphatase"/>
</dbReference>
<sequence>MPKRASSLDPQPDTRPTKARAVVKATSNSSSATPTLSSSSSSTSTSICTSTSHKPSQFAPAKKIHPFFTKMTRSKSASRHDATLRIAVGAQAVFGDTDSGAAPDNGDAAETVDMPIRITPSGREFHDDDFGVRVHGTLCVVEYQQPQPSARIASFDMDKTLIHVKSGRKWPKDRHDWEYLGPRDVVRNKLVQLHEDGYKLVIFTNQAGIGADKGKLIDFQLKIKDILHNLDIPFQVFIACTKDMYRKPLPGMWHYFVEHGNGGVAIDHEASFFVGDAAGRPYGWKPKVKKDFADTDRKFALNAGIGFYTPDEFFFDEPVAPFELTGYDPQFFATLLAATTAVPASSRFPTVTVREEGQEIIVLVGSPGSGKSTLSAWLRDEHGYTVVNQDALRSRDKCVKEARLAVQRGESVVIDNTNGSKETRALYLEIAQAHDVPARCLHLTTPVPLAQHLDMIRDLTGQRPRLPAVAFRAYESRFVQPSADEGFHEVVPVPFVPFFAEDDEMARKLAVMWLT</sequence>
<keyword evidence="2" id="KW-0808">Transferase</keyword>
<dbReference type="Pfam" id="PF08645">
    <property type="entry name" value="PNK3P"/>
    <property type="match status" value="1"/>
</dbReference>
<dbReference type="VEuPathDB" id="FungiDB:AMAG_02827"/>